<evidence type="ECO:0000256" key="3">
    <source>
        <dbReference type="ARBA" id="ARBA00023172"/>
    </source>
</evidence>
<dbReference type="EMBL" id="CP136925">
    <property type="protein sequence ID" value="WXA12997.1"/>
    <property type="molecule type" value="Genomic_DNA"/>
</dbReference>
<accession>A0AAU6P6K6</accession>
<evidence type="ECO:0000313" key="6">
    <source>
        <dbReference type="EMBL" id="WXA12997.1"/>
    </source>
</evidence>
<keyword evidence="2" id="KW-0238">DNA-binding</keyword>
<organism evidence="6">
    <name type="scientific">Mangrovimonas cancribranchiae</name>
    <dbReference type="NCBI Taxonomy" id="3080055"/>
    <lineage>
        <taxon>Bacteria</taxon>
        <taxon>Pseudomonadati</taxon>
        <taxon>Bacteroidota</taxon>
        <taxon>Flavobacteriia</taxon>
        <taxon>Flavobacteriales</taxon>
        <taxon>Flavobacteriaceae</taxon>
        <taxon>Mangrovimonas</taxon>
    </lineage>
</organism>
<dbReference type="AlphaFoldDB" id="A0AAU6P6K6"/>
<evidence type="ECO:0000313" key="5">
    <source>
        <dbReference type="EMBL" id="WXA01843.1"/>
    </source>
</evidence>
<dbReference type="GO" id="GO:0003677">
    <property type="term" value="F:DNA binding"/>
    <property type="evidence" value="ECO:0007669"/>
    <property type="project" value="UniProtKB-KW"/>
</dbReference>
<dbReference type="InterPro" id="IPR050090">
    <property type="entry name" value="Tyrosine_recombinase_XerCD"/>
</dbReference>
<dbReference type="SUPFAM" id="SSF56349">
    <property type="entry name" value="DNA breaking-rejoining enzymes"/>
    <property type="match status" value="1"/>
</dbReference>
<evidence type="ECO:0000256" key="2">
    <source>
        <dbReference type="ARBA" id="ARBA00023125"/>
    </source>
</evidence>
<dbReference type="PANTHER" id="PTHR30349:SF64">
    <property type="entry name" value="PROPHAGE INTEGRASE INTD-RELATED"/>
    <property type="match status" value="1"/>
</dbReference>
<name>A0AAU6P6K6_9FLAO</name>
<dbReference type="CDD" id="cd01185">
    <property type="entry name" value="INTN1_C_like"/>
    <property type="match status" value="1"/>
</dbReference>
<dbReference type="KEGG" id="mcaa:R3L15_12825"/>
<dbReference type="GO" id="GO:0015074">
    <property type="term" value="P:DNA integration"/>
    <property type="evidence" value="ECO:0007669"/>
    <property type="project" value="InterPro"/>
</dbReference>
<dbReference type="Pfam" id="PF17293">
    <property type="entry name" value="Arm-DNA-bind_5"/>
    <property type="match status" value="1"/>
</dbReference>
<dbReference type="Pfam" id="PF13102">
    <property type="entry name" value="Phage_int_SAM_5"/>
    <property type="match status" value="1"/>
</dbReference>
<gene>
    <name evidence="6" type="ORF">R3L15_12825</name>
    <name evidence="5" type="ORF">R3L16_08765</name>
</gene>
<reference evidence="6 7" key="1">
    <citation type="submission" date="2023-10" db="EMBL/GenBank/DDBJ databases">
        <title>Culture-based analysis of two novel bacteria associated with mangrove crab gills.</title>
        <authorList>
            <person name="Yang X."/>
            <person name="Garuglieri E."/>
            <person name="Van Goethem M.W."/>
            <person name="Fusi M."/>
            <person name="Marasco R."/>
            <person name="Daffonchio D.G."/>
        </authorList>
    </citation>
    <scope>NUCLEOTIDE SEQUENCE</scope>
    <source>
        <strain evidence="6">UG2-1</strain>
        <strain evidence="5">UG2-2</strain>
        <strain evidence="7">UG2_2</strain>
    </source>
</reference>
<dbReference type="EMBL" id="CP136924">
    <property type="protein sequence ID" value="WXA01843.1"/>
    <property type="molecule type" value="Genomic_DNA"/>
</dbReference>
<dbReference type="InterPro" id="IPR013762">
    <property type="entry name" value="Integrase-like_cat_sf"/>
</dbReference>
<dbReference type="RefSeq" id="WP_338732144.1">
    <property type="nucleotide sequence ID" value="NZ_CP136924.1"/>
</dbReference>
<dbReference type="Proteomes" id="UP001368318">
    <property type="component" value="Chromosome"/>
</dbReference>
<dbReference type="PANTHER" id="PTHR30349">
    <property type="entry name" value="PHAGE INTEGRASE-RELATED"/>
    <property type="match status" value="1"/>
</dbReference>
<dbReference type="InterPro" id="IPR035386">
    <property type="entry name" value="Arm-DNA-bind_5"/>
</dbReference>
<dbReference type="InterPro" id="IPR010998">
    <property type="entry name" value="Integrase_recombinase_N"/>
</dbReference>
<proteinExistence type="inferred from homology"/>
<dbReference type="InterPro" id="IPR011010">
    <property type="entry name" value="DNA_brk_join_enz"/>
</dbReference>
<dbReference type="Gene3D" id="1.10.443.10">
    <property type="entry name" value="Intergrase catalytic core"/>
    <property type="match status" value="1"/>
</dbReference>
<feature type="domain" description="Tyr recombinase" evidence="4">
    <location>
        <begin position="221"/>
        <end position="396"/>
    </location>
</feature>
<dbReference type="Pfam" id="PF00589">
    <property type="entry name" value="Phage_integrase"/>
    <property type="match status" value="1"/>
</dbReference>
<dbReference type="Gene3D" id="1.10.150.130">
    <property type="match status" value="1"/>
</dbReference>
<keyword evidence="3" id="KW-0233">DNA recombination</keyword>
<dbReference type="GO" id="GO:0006310">
    <property type="term" value="P:DNA recombination"/>
    <property type="evidence" value="ECO:0007669"/>
    <property type="project" value="UniProtKB-KW"/>
</dbReference>
<evidence type="ECO:0000256" key="1">
    <source>
        <dbReference type="ARBA" id="ARBA00008857"/>
    </source>
</evidence>
<comment type="similarity">
    <text evidence="1">Belongs to the 'phage' integrase family.</text>
</comment>
<evidence type="ECO:0000259" key="4">
    <source>
        <dbReference type="PROSITE" id="PS51898"/>
    </source>
</evidence>
<keyword evidence="7" id="KW-1185">Reference proteome</keyword>
<dbReference type="InterPro" id="IPR025269">
    <property type="entry name" value="SAM-like_dom"/>
</dbReference>
<dbReference type="PROSITE" id="PS51898">
    <property type="entry name" value="TYR_RECOMBINASE"/>
    <property type="match status" value="1"/>
</dbReference>
<protein>
    <submittedName>
        <fullName evidence="6">Site-specific integrase</fullName>
    </submittedName>
</protein>
<dbReference type="InterPro" id="IPR002104">
    <property type="entry name" value="Integrase_catalytic"/>
</dbReference>
<evidence type="ECO:0000313" key="7">
    <source>
        <dbReference type="Proteomes" id="UP001368318"/>
    </source>
</evidence>
<sequence length="403" mass="47590">MNSIKLNILFVISKSRIRKDNKASLVCRLTYNKKRKVFSTGQFVNPSYWNSKKQQVKPPAPNRDEINTQLSLIKTKINRAFLMLQVQEYSFTVDDVYRLYKGEKLEKEHNVVEYFEVYLNKLKTLVGKDIKQVTWNKYSYVKMDIKSFIKWKYKTNDIPLKKLEPNFLTELEYYFKVVKEIKQITINKKLQRFRKIVKVAVSEHYLEKDPFLLYKAKRIKKDIVFLDNEELQALENHTFSQERLNRVKNMFLFSCYTGLAYKEVVNLKRKNIVLGFDGNLWIEMTRQKTNKKLSIPLLEQALAIIKLTRQNNSKEEVFSCISNQKYNSYLKEVADIVGIDKRLTTHVARRTFASTVLLFNNVPMEIVSKLLGHSSIKVTQDSYAQVVNKQVSNEFNKLKNKLK</sequence>